<dbReference type="Gene3D" id="1.10.20.10">
    <property type="entry name" value="Histone, subunit A"/>
    <property type="match status" value="1"/>
</dbReference>
<feature type="compositionally biased region" description="Basic and acidic residues" evidence="5">
    <location>
        <begin position="626"/>
        <end position="645"/>
    </location>
</feature>
<feature type="compositionally biased region" description="Basic and acidic residues" evidence="5">
    <location>
        <begin position="322"/>
        <end position="332"/>
    </location>
</feature>
<feature type="compositionally biased region" description="Basic and acidic residues" evidence="5">
    <location>
        <begin position="586"/>
        <end position="598"/>
    </location>
</feature>
<feature type="compositionally biased region" description="Low complexity" evidence="5">
    <location>
        <begin position="342"/>
        <end position="356"/>
    </location>
</feature>
<keyword evidence="2" id="KW-0805">Transcription regulation</keyword>
<dbReference type="PANTHER" id="PTHR46452">
    <property type="entry name" value="TRANSCRIPTION INITIATION FACTOR TFIID SUBUNIT 3"/>
    <property type="match status" value="1"/>
</dbReference>
<dbReference type="CDD" id="cd22916">
    <property type="entry name" value="HFD_TAF3"/>
    <property type="match status" value="1"/>
</dbReference>
<dbReference type="GO" id="GO:0046982">
    <property type="term" value="F:protein heterodimerization activity"/>
    <property type="evidence" value="ECO:0007669"/>
    <property type="project" value="InterPro"/>
</dbReference>
<feature type="region of interest" description="Disordered" evidence="5">
    <location>
        <begin position="583"/>
        <end position="815"/>
    </location>
</feature>
<dbReference type="GO" id="GO:0045944">
    <property type="term" value="P:positive regulation of transcription by RNA polymerase II"/>
    <property type="evidence" value="ECO:0007669"/>
    <property type="project" value="TreeGrafter"/>
</dbReference>
<keyword evidence="4" id="KW-0539">Nucleus</keyword>
<dbReference type="Pfam" id="PF07524">
    <property type="entry name" value="Bromo_TP"/>
    <property type="match status" value="1"/>
</dbReference>
<dbReference type="SMART" id="SM00576">
    <property type="entry name" value="BTP"/>
    <property type="match status" value="1"/>
</dbReference>
<feature type="compositionally biased region" description="Basic and acidic residues" evidence="5">
    <location>
        <begin position="729"/>
        <end position="744"/>
    </location>
</feature>
<evidence type="ECO:0000256" key="1">
    <source>
        <dbReference type="ARBA" id="ARBA00004123"/>
    </source>
</evidence>
<comment type="subcellular location">
    <subcellularLocation>
        <location evidence="1">Nucleus</location>
    </subcellularLocation>
</comment>
<feature type="region of interest" description="Disordered" evidence="5">
    <location>
        <begin position="155"/>
        <end position="567"/>
    </location>
</feature>
<gene>
    <name evidence="7" type="ORF">SNE40_015283</name>
</gene>
<feature type="compositionally biased region" description="Basic and acidic residues" evidence="5">
    <location>
        <begin position="663"/>
        <end position="678"/>
    </location>
</feature>
<feature type="compositionally biased region" description="Basic and acidic residues" evidence="5">
    <location>
        <begin position="702"/>
        <end position="722"/>
    </location>
</feature>
<feature type="compositionally biased region" description="Low complexity" evidence="5">
    <location>
        <begin position="312"/>
        <end position="321"/>
    </location>
</feature>
<feature type="compositionally biased region" description="Low complexity" evidence="5">
    <location>
        <begin position="789"/>
        <end position="802"/>
    </location>
</feature>
<feature type="compositionally biased region" description="Polar residues" evidence="5">
    <location>
        <begin position="510"/>
        <end position="520"/>
    </location>
</feature>
<reference evidence="7 8" key="1">
    <citation type="submission" date="2024-01" db="EMBL/GenBank/DDBJ databases">
        <title>The genome of the rayed Mediterranean limpet Patella caerulea (Linnaeus, 1758).</title>
        <authorList>
            <person name="Anh-Thu Weber A."/>
            <person name="Halstead-Nussloch G."/>
        </authorList>
    </citation>
    <scope>NUCLEOTIDE SEQUENCE [LARGE SCALE GENOMIC DNA]</scope>
    <source>
        <strain evidence="7">AATW-2023a</strain>
        <tissue evidence="7">Whole specimen</tissue>
    </source>
</reference>
<dbReference type="InterPro" id="IPR009072">
    <property type="entry name" value="Histone-fold"/>
</dbReference>
<accession>A0AAN8PRU6</accession>
<dbReference type="EMBL" id="JAZGQO010000010">
    <property type="protein sequence ID" value="KAK6177116.1"/>
    <property type="molecule type" value="Genomic_DNA"/>
</dbReference>
<dbReference type="Proteomes" id="UP001347796">
    <property type="component" value="Unassembled WGS sequence"/>
</dbReference>
<evidence type="ECO:0000256" key="5">
    <source>
        <dbReference type="SAM" id="MobiDB-lite"/>
    </source>
</evidence>
<feature type="compositionally biased region" description="Basic residues" evidence="5">
    <location>
        <begin position="295"/>
        <end position="304"/>
    </location>
</feature>
<comment type="caution">
    <text evidence="7">The sequence shown here is derived from an EMBL/GenBank/DDBJ whole genome shotgun (WGS) entry which is preliminary data.</text>
</comment>
<feature type="domain" description="Bromodomain associated" evidence="6">
    <location>
        <begin position="3"/>
        <end position="79"/>
    </location>
</feature>
<keyword evidence="8" id="KW-1185">Reference proteome</keyword>
<feature type="compositionally biased region" description="Basic and acidic residues" evidence="5">
    <location>
        <begin position="451"/>
        <end position="479"/>
    </location>
</feature>
<feature type="compositionally biased region" description="Low complexity" evidence="5">
    <location>
        <begin position="162"/>
        <end position="175"/>
    </location>
</feature>
<dbReference type="InterPro" id="IPR006565">
    <property type="entry name" value="BTP"/>
</dbReference>
<evidence type="ECO:0000313" key="7">
    <source>
        <dbReference type="EMBL" id="KAK6177116.1"/>
    </source>
</evidence>
<dbReference type="SUPFAM" id="SSF47113">
    <property type="entry name" value="Histone-fold"/>
    <property type="match status" value="1"/>
</dbReference>
<dbReference type="AlphaFoldDB" id="A0AAN8PRU6"/>
<keyword evidence="3" id="KW-0804">Transcription</keyword>
<dbReference type="GO" id="GO:0002039">
    <property type="term" value="F:p53 binding"/>
    <property type="evidence" value="ECO:0007669"/>
    <property type="project" value="TreeGrafter"/>
</dbReference>
<protein>
    <recommendedName>
        <fullName evidence="6">Bromodomain associated domain-containing protein</fullName>
    </recommendedName>
</protein>
<feature type="compositionally biased region" description="Basic and acidic residues" evidence="5">
    <location>
        <begin position="244"/>
        <end position="274"/>
    </location>
</feature>
<feature type="compositionally biased region" description="Basic and acidic residues" evidence="5">
    <location>
        <begin position="557"/>
        <end position="567"/>
    </location>
</feature>
<organism evidence="7 8">
    <name type="scientific">Patella caerulea</name>
    <name type="common">Rayed Mediterranean limpet</name>
    <dbReference type="NCBI Taxonomy" id="87958"/>
    <lineage>
        <taxon>Eukaryota</taxon>
        <taxon>Metazoa</taxon>
        <taxon>Spiralia</taxon>
        <taxon>Lophotrochozoa</taxon>
        <taxon>Mollusca</taxon>
        <taxon>Gastropoda</taxon>
        <taxon>Patellogastropoda</taxon>
        <taxon>Patelloidea</taxon>
        <taxon>Patellidae</taxon>
        <taxon>Patella</taxon>
    </lineage>
</organism>
<dbReference type="PANTHER" id="PTHR46452:SF1">
    <property type="entry name" value="TRANSCRIPTION INITIATION FACTOR TFIID SUBUNIT 3"/>
    <property type="match status" value="1"/>
</dbReference>
<proteinExistence type="predicted"/>
<evidence type="ECO:0000259" key="6">
    <source>
        <dbReference type="SMART" id="SM00576"/>
    </source>
</evidence>
<feature type="compositionally biased region" description="Pro residues" evidence="5">
    <location>
        <begin position="606"/>
        <end position="621"/>
    </location>
</feature>
<evidence type="ECO:0000313" key="8">
    <source>
        <dbReference type="Proteomes" id="UP001347796"/>
    </source>
</evidence>
<evidence type="ECO:0000256" key="3">
    <source>
        <dbReference type="ARBA" id="ARBA00023163"/>
    </source>
</evidence>
<dbReference type="GO" id="GO:0005669">
    <property type="term" value="C:transcription factor TFIID complex"/>
    <property type="evidence" value="ECO:0007669"/>
    <property type="project" value="TreeGrafter"/>
</dbReference>
<name>A0AAN8PRU6_PATCE</name>
<feature type="compositionally biased region" description="Polar residues" evidence="5">
    <location>
        <begin position="647"/>
        <end position="661"/>
    </location>
</feature>
<evidence type="ECO:0000256" key="4">
    <source>
        <dbReference type="ARBA" id="ARBA00023242"/>
    </source>
</evidence>
<feature type="compositionally biased region" description="Polar residues" evidence="5">
    <location>
        <begin position="763"/>
        <end position="783"/>
    </location>
</feature>
<evidence type="ECO:0000256" key="2">
    <source>
        <dbReference type="ARBA" id="ARBA00023015"/>
    </source>
</evidence>
<sequence length="815" mass="90650">MATEYSRSVLKIAVAQICQNLGWNSTQVTPLELLTDVMERYILELGNIAHRYSEQFGRTEVNLDDVGLAFQQMGVRLDELTEYISHVEPVPFVKEIVAFPAPKKSNLQFPNPRSREILQHREEHIPEYLPHMFPGGKDDVDEPLSSEVVGLAPEFASPMDVSPAAAESRSTTTSAEGPPNKRPRISSASLPPEADPSQYEMMSVSMSQEGELTPKRQGKLPDNRTPPAGFKQALFRDPQPSPKEQLKDKVKEKYSESEKEKSDIDVVYDSDNKSNNHSSISEKKKKSLSKDSIKSKKFKLKPKLSKNDGKKSVSGSKVGESSSKDGKKSLNDKKKKKKVISIDKLGNVYGADGKPIKINKNKNLKKDGKTEKENKDTIKQSLPLPPEKALTDELLLSLPNPDDESSNSRGDSPERLVIASESDMKEKQKSARLATVDDCIDEVIRQSVVEVESKEIKSSPEHKETLTGDSEKPKSHDLADMDDTINSVIRQTSEDNDTSSVEIKLEPDSEPQSSSATPKSPNVEDDKLKKKRKLKNGKSKDKGVREKLKKKLISKSQKPEIKKPVIPKLPDKYLTDAMKVFAFSDSPERPEPEIKQEPVDSIVSEPPAPPSPSPPPIPTPALPIEVKTESLPDSPKPKGELREDASVPTSKDSTEQASASIKTETDGEKKPKDKEKHKSKEHKKDKKDKRDKDKKKKKKKDKDREKDREKDKERGGDKDEKKEKKKDKSKYDKEKKPKEIKDEPPSTPTFPRLKLNIKLGGTPISSTSVLNSPSASALETSIASPKLEPGTPSRPSIGSPSRPEIPKLQVSFLLP</sequence>
<feature type="compositionally biased region" description="Basic and acidic residues" evidence="5">
    <location>
        <begin position="364"/>
        <end position="378"/>
    </location>
</feature>
<feature type="compositionally biased region" description="Basic residues" evidence="5">
    <location>
        <begin position="679"/>
        <end position="701"/>
    </location>
</feature>